<evidence type="ECO:0000256" key="4">
    <source>
        <dbReference type="ARBA" id="ARBA00023128"/>
    </source>
</evidence>
<accession>A0A177THD7</accession>
<dbReference type="GO" id="GO:0033615">
    <property type="term" value="P:mitochondrial proton-transporting ATP synthase complex assembly"/>
    <property type="evidence" value="ECO:0007669"/>
    <property type="project" value="TreeGrafter"/>
</dbReference>
<evidence type="ECO:0000256" key="1">
    <source>
        <dbReference type="ARBA" id="ARBA00004173"/>
    </source>
</evidence>
<dbReference type="InterPro" id="IPR010591">
    <property type="entry name" value="ATP11"/>
</dbReference>
<dbReference type="PANTHER" id="PTHR13126">
    <property type="entry name" value="CHAPERONE ATP11"/>
    <property type="match status" value="1"/>
</dbReference>
<comment type="similarity">
    <text evidence="2">Belongs to the ATP11 family.</text>
</comment>
<evidence type="ECO:0000256" key="3">
    <source>
        <dbReference type="ARBA" id="ARBA00022946"/>
    </source>
</evidence>
<dbReference type="AlphaFoldDB" id="A0A177THD7"/>
<dbReference type="Proteomes" id="UP000077521">
    <property type="component" value="Unassembled WGS sequence"/>
</dbReference>
<comment type="subcellular location">
    <subcellularLocation>
        <location evidence="1">Mitochondrion</location>
    </subcellularLocation>
</comment>
<reference evidence="6" key="1">
    <citation type="submission" date="2016-04" db="EMBL/GenBank/DDBJ databases">
        <authorList>
            <person name="Nguyen H.D."/>
            <person name="Samba Siva P."/>
            <person name="Cullis J."/>
            <person name="Levesque C.A."/>
            <person name="Hambleton S."/>
        </authorList>
    </citation>
    <scope>NUCLEOTIDE SEQUENCE</scope>
    <source>
        <strain evidence="6">DAOMC 236416</strain>
    </source>
</reference>
<dbReference type="GO" id="GO:0005739">
    <property type="term" value="C:mitochondrion"/>
    <property type="evidence" value="ECO:0007669"/>
    <property type="project" value="UniProtKB-SubCell"/>
</dbReference>
<feature type="compositionally biased region" description="Basic and acidic residues" evidence="5">
    <location>
        <begin position="117"/>
        <end position="149"/>
    </location>
</feature>
<protein>
    <submittedName>
        <fullName evidence="6">Uncharacterized protein</fullName>
    </submittedName>
</protein>
<name>A0A177THD7_9BASI</name>
<evidence type="ECO:0000313" key="6">
    <source>
        <dbReference type="EMBL" id="KAE8259637.1"/>
    </source>
</evidence>
<evidence type="ECO:0000256" key="5">
    <source>
        <dbReference type="SAM" id="MobiDB-lite"/>
    </source>
</evidence>
<proteinExistence type="inferred from homology"/>
<keyword evidence="3" id="KW-0809">Transit peptide</keyword>
<organism evidence="6 7">
    <name type="scientific">Tilletia indica</name>
    <dbReference type="NCBI Taxonomy" id="43049"/>
    <lineage>
        <taxon>Eukaryota</taxon>
        <taxon>Fungi</taxon>
        <taxon>Dikarya</taxon>
        <taxon>Basidiomycota</taxon>
        <taxon>Ustilaginomycotina</taxon>
        <taxon>Exobasidiomycetes</taxon>
        <taxon>Tilletiales</taxon>
        <taxon>Tilletiaceae</taxon>
        <taxon>Tilletia</taxon>
    </lineage>
</organism>
<evidence type="ECO:0000256" key="2">
    <source>
        <dbReference type="ARBA" id="ARBA00009116"/>
    </source>
</evidence>
<keyword evidence="7" id="KW-1185">Reference proteome</keyword>
<sequence length="374" mass="42460">MFTALRPTCTRCIPLLPRTPILAHTTTRFYSTDPDPSPEQQERINRVLSKARALKLQHLQNQKKQQHPPSSTSKLEQYADALRRKAKEEGFASVEEMKRAYSVRKLEYKAPPPSSSAKKEEGVGKSAFERKEEELRERLRERAAEREKNAPVSSDPSIPVKPLSAIMDLNKLFAHNEDGSLPTPDAPHVSQLWTTYHTLKNKLSAVIPTPIYEQMRTLSSKYPRFVIPLLRDDAIDGGGGHEMFYMEWTTLPTPTPHLALLSRPPTPKPTSILFTSLAEYKLRQEYARPAFVLTHYTDLAHSHGLVLMRGEISEDTGGGKMLSDAEAQRLCVTLQRFYLPSSQEGSEERSELVRIFHEEPDKFDVERLVKAATF</sequence>
<dbReference type="Pfam" id="PF06644">
    <property type="entry name" value="ATP11"/>
    <property type="match status" value="1"/>
</dbReference>
<comment type="caution">
    <text evidence="6">The sequence shown here is derived from an EMBL/GenBank/DDBJ whole genome shotgun (WGS) entry which is preliminary data.</text>
</comment>
<keyword evidence="4" id="KW-0496">Mitochondrion</keyword>
<dbReference type="PANTHER" id="PTHR13126:SF0">
    <property type="entry name" value="ATP SYNTHASE MITOCHONDRIAL F1 COMPLEX ASSEMBLY FACTOR 1"/>
    <property type="match status" value="1"/>
</dbReference>
<feature type="region of interest" description="Disordered" evidence="5">
    <location>
        <begin position="109"/>
        <end position="159"/>
    </location>
</feature>
<dbReference type="EMBL" id="LWDF02000030">
    <property type="protein sequence ID" value="KAE8259637.1"/>
    <property type="molecule type" value="Genomic_DNA"/>
</dbReference>
<reference evidence="6" key="2">
    <citation type="journal article" date="2019" name="IMA Fungus">
        <title>Genome sequencing and comparison of five Tilletia species to identify candidate genes for the detection of regulated species infecting wheat.</title>
        <authorList>
            <person name="Nguyen H.D.T."/>
            <person name="Sultana T."/>
            <person name="Kesanakurti P."/>
            <person name="Hambleton S."/>
        </authorList>
    </citation>
    <scope>NUCLEOTIDE SEQUENCE</scope>
    <source>
        <strain evidence="6">DAOMC 236416</strain>
    </source>
</reference>
<evidence type="ECO:0000313" key="7">
    <source>
        <dbReference type="Proteomes" id="UP000077521"/>
    </source>
</evidence>
<gene>
    <name evidence="6" type="ORF">A4X13_0g861</name>
</gene>